<gene>
    <name evidence="2" type="ORF">JIG36_23190</name>
</gene>
<organism evidence="2 3">
    <name type="scientific">Paractinoplanes ovalisporus</name>
    <dbReference type="NCBI Taxonomy" id="2810368"/>
    <lineage>
        <taxon>Bacteria</taxon>
        <taxon>Bacillati</taxon>
        <taxon>Actinomycetota</taxon>
        <taxon>Actinomycetes</taxon>
        <taxon>Micromonosporales</taxon>
        <taxon>Micromonosporaceae</taxon>
        <taxon>Paractinoplanes</taxon>
    </lineage>
</organism>
<protein>
    <submittedName>
        <fullName evidence="2">Uncharacterized protein</fullName>
    </submittedName>
</protein>
<accession>A0ABS2AF56</accession>
<dbReference type="EMBL" id="JAENHP010000007">
    <property type="protein sequence ID" value="MBM2618465.1"/>
    <property type="molecule type" value="Genomic_DNA"/>
</dbReference>
<proteinExistence type="predicted"/>
<dbReference type="Proteomes" id="UP000632138">
    <property type="component" value="Unassembled WGS sequence"/>
</dbReference>
<keyword evidence="3" id="KW-1185">Reference proteome</keyword>
<reference evidence="2 3" key="1">
    <citation type="submission" date="2021-01" db="EMBL/GenBank/DDBJ databases">
        <title>Actinoplanes sp. nov. LDG1-06 isolated from lichen.</title>
        <authorList>
            <person name="Saeng-In P."/>
            <person name="Phongsopitanun W."/>
            <person name="Kanchanasin P."/>
            <person name="Yuki M."/>
            <person name="Kudo T."/>
            <person name="Ohkuma M."/>
            <person name="Tanasupawat S."/>
        </authorList>
    </citation>
    <scope>NUCLEOTIDE SEQUENCE [LARGE SCALE GENOMIC DNA]</scope>
    <source>
        <strain evidence="2 3">LDG1-06</strain>
    </source>
</reference>
<evidence type="ECO:0000256" key="1">
    <source>
        <dbReference type="SAM" id="MobiDB-lite"/>
    </source>
</evidence>
<evidence type="ECO:0000313" key="3">
    <source>
        <dbReference type="Proteomes" id="UP000632138"/>
    </source>
</evidence>
<dbReference type="RefSeq" id="WP_203378469.1">
    <property type="nucleotide sequence ID" value="NZ_JAENHP010000007.1"/>
</dbReference>
<sequence length="135" mass="14713">MGAAKATVPHFWVDKQGRTFYNGQDVQGSGRRPYRAGQPAPIRDAEENLVVTTTIRTDGGLDITPPAGPRYSIVSPTGDFTGAVLILRDDDLWRTVTTSDDVVAGRLTTDVRGITGKPRQHRDLPYDPLTGVLRP</sequence>
<name>A0ABS2AF56_9ACTN</name>
<feature type="region of interest" description="Disordered" evidence="1">
    <location>
        <begin position="114"/>
        <end position="135"/>
    </location>
</feature>
<comment type="caution">
    <text evidence="2">The sequence shown here is derived from an EMBL/GenBank/DDBJ whole genome shotgun (WGS) entry which is preliminary data.</text>
</comment>
<evidence type="ECO:0000313" key="2">
    <source>
        <dbReference type="EMBL" id="MBM2618465.1"/>
    </source>
</evidence>